<evidence type="ECO:0000313" key="1">
    <source>
        <dbReference type="EMBL" id="JAG92136.1"/>
    </source>
</evidence>
<dbReference type="AlphaFoldDB" id="A0A0C9RX02"/>
<evidence type="ECO:0008006" key="2">
    <source>
        <dbReference type="Google" id="ProtNLM"/>
    </source>
</evidence>
<accession>A0A0C9RX02</accession>
<name>A0A0C9RX02_AMBAM</name>
<dbReference type="EMBL" id="GBZX01000604">
    <property type="protein sequence ID" value="JAG92136.1"/>
    <property type="molecule type" value="mRNA"/>
</dbReference>
<proteinExistence type="evidence at transcript level"/>
<protein>
    <recommendedName>
        <fullName evidence="2">Lipocalin</fullName>
    </recommendedName>
</protein>
<reference evidence="1" key="1">
    <citation type="journal article" date="2015" name="PLoS ONE">
        <title>An Insight into the Sialome of the Lone Star Tick, Amblyomma americanum, with a Glimpse on Its Time Dependent Gene Expression.</title>
        <authorList>
            <person name="Karim S."/>
            <person name="Ribeiro J.M."/>
        </authorList>
    </citation>
    <scope>NUCLEOTIDE SEQUENCE</scope>
    <source>
        <tissue evidence="1">Salivary gland</tissue>
    </source>
</reference>
<sequence>MGGAVYTKPAMDKWQILVGFLLALYMPLVRPQEILKHPGDAKPEDADIYEFLKKTQKLWVYNTTAKGKKENIVCTCDVQNNITTNETTFYRTKDGKTKEPEELLKARFIKWNDDEDVFNAMEIINISGKSFSSAVRNT</sequence>
<organism evidence="1">
    <name type="scientific">Amblyomma americanum</name>
    <name type="common">Lone star tick</name>
    <dbReference type="NCBI Taxonomy" id="6943"/>
    <lineage>
        <taxon>Eukaryota</taxon>
        <taxon>Metazoa</taxon>
        <taxon>Ecdysozoa</taxon>
        <taxon>Arthropoda</taxon>
        <taxon>Chelicerata</taxon>
        <taxon>Arachnida</taxon>
        <taxon>Acari</taxon>
        <taxon>Parasitiformes</taxon>
        <taxon>Ixodida</taxon>
        <taxon>Ixodoidea</taxon>
        <taxon>Ixodidae</taxon>
        <taxon>Amblyomminae</taxon>
        <taxon>Amblyomma</taxon>
    </lineage>
</organism>